<feature type="domain" description="Oxidoreductase molybdopterin-binding" evidence="3">
    <location>
        <begin position="243"/>
        <end position="397"/>
    </location>
</feature>
<protein>
    <submittedName>
        <fullName evidence="4">DMSO/TMAO reductase YedYZ molybdopterin-dependent catalytic subunit</fullName>
    </submittedName>
</protein>
<dbReference type="GO" id="GO:0020037">
    <property type="term" value="F:heme binding"/>
    <property type="evidence" value="ECO:0007669"/>
    <property type="project" value="TreeGrafter"/>
</dbReference>
<dbReference type="SUPFAM" id="SSF56524">
    <property type="entry name" value="Oxidoreductase molybdopterin-binding domain"/>
    <property type="match status" value="1"/>
</dbReference>
<dbReference type="OrthoDB" id="9795587at2"/>
<dbReference type="Pfam" id="PF00174">
    <property type="entry name" value="Oxidored_molyb"/>
    <property type="match status" value="1"/>
</dbReference>
<evidence type="ECO:0000313" key="5">
    <source>
        <dbReference type="Proteomes" id="UP000247591"/>
    </source>
</evidence>
<dbReference type="InterPro" id="IPR036374">
    <property type="entry name" value="OxRdtase_Mopterin-bd_sf"/>
</dbReference>
<reference evidence="4 5" key="1">
    <citation type="submission" date="2018-06" db="EMBL/GenBank/DDBJ databases">
        <title>Genomic Encyclopedia of Type Strains, Phase IV (KMG-IV): sequencing the most valuable type-strain genomes for metagenomic binning, comparative biology and taxonomic classification.</title>
        <authorList>
            <person name="Goeker M."/>
        </authorList>
    </citation>
    <scope>NUCLEOTIDE SEQUENCE [LARGE SCALE GENOMIC DNA]</scope>
    <source>
        <strain evidence="4 5">DSM 45521</strain>
    </source>
</reference>
<feature type="region of interest" description="Disordered" evidence="1">
    <location>
        <begin position="492"/>
        <end position="519"/>
    </location>
</feature>
<name>A0A318RHE7_WILLI</name>
<dbReference type="AlphaFoldDB" id="A0A318RHE7"/>
<dbReference type="GO" id="GO:0043546">
    <property type="term" value="F:molybdopterin cofactor binding"/>
    <property type="evidence" value="ECO:0007669"/>
    <property type="project" value="TreeGrafter"/>
</dbReference>
<organism evidence="4 5">
    <name type="scientific">Williamsia limnetica</name>
    <dbReference type="NCBI Taxonomy" id="882452"/>
    <lineage>
        <taxon>Bacteria</taxon>
        <taxon>Bacillati</taxon>
        <taxon>Actinomycetota</taxon>
        <taxon>Actinomycetes</taxon>
        <taxon>Mycobacteriales</taxon>
        <taxon>Nocardiaceae</taxon>
        <taxon>Williamsia</taxon>
    </lineage>
</organism>
<dbReference type="PANTHER" id="PTHR19372">
    <property type="entry name" value="SULFITE REDUCTASE"/>
    <property type="match status" value="1"/>
</dbReference>
<dbReference type="InterPro" id="IPR014756">
    <property type="entry name" value="Ig_E-set"/>
</dbReference>
<evidence type="ECO:0000259" key="3">
    <source>
        <dbReference type="Pfam" id="PF00174"/>
    </source>
</evidence>
<dbReference type="SUPFAM" id="SSF81296">
    <property type="entry name" value="E set domains"/>
    <property type="match status" value="1"/>
</dbReference>
<dbReference type="Gene3D" id="3.90.420.10">
    <property type="entry name" value="Oxidoreductase, molybdopterin-binding domain"/>
    <property type="match status" value="1"/>
</dbReference>
<evidence type="ECO:0000256" key="2">
    <source>
        <dbReference type="SAM" id="Phobius"/>
    </source>
</evidence>
<keyword evidence="2" id="KW-0472">Membrane</keyword>
<keyword evidence="2" id="KW-1133">Transmembrane helix</keyword>
<keyword evidence="5" id="KW-1185">Reference proteome</keyword>
<evidence type="ECO:0000256" key="1">
    <source>
        <dbReference type="SAM" id="MobiDB-lite"/>
    </source>
</evidence>
<feature type="transmembrane region" description="Helical" evidence="2">
    <location>
        <begin position="71"/>
        <end position="90"/>
    </location>
</feature>
<dbReference type="Gene3D" id="2.60.40.650">
    <property type="match status" value="1"/>
</dbReference>
<feature type="transmembrane region" description="Helical" evidence="2">
    <location>
        <begin position="121"/>
        <end position="142"/>
    </location>
</feature>
<dbReference type="PANTHER" id="PTHR19372:SF7">
    <property type="entry name" value="SULFITE OXIDASE, MITOCHONDRIAL"/>
    <property type="match status" value="1"/>
</dbReference>
<evidence type="ECO:0000313" key="4">
    <source>
        <dbReference type="EMBL" id="PYE12619.1"/>
    </source>
</evidence>
<dbReference type="GO" id="GO:0006790">
    <property type="term" value="P:sulfur compound metabolic process"/>
    <property type="evidence" value="ECO:0007669"/>
    <property type="project" value="TreeGrafter"/>
</dbReference>
<feature type="transmembrane region" description="Helical" evidence="2">
    <location>
        <begin position="97"/>
        <end position="115"/>
    </location>
</feature>
<feature type="transmembrane region" description="Helical" evidence="2">
    <location>
        <begin position="172"/>
        <end position="193"/>
    </location>
</feature>
<gene>
    <name evidence="4" type="ORF">DFR67_12149</name>
</gene>
<dbReference type="EMBL" id="QJSP01000021">
    <property type="protein sequence ID" value="PYE12619.1"/>
    <property type="molecule type" value="Genomic_DNA"/>
</dbReference>
<keyword evidence="2" id="KW-0812">Transmembrane</keyword>
<proteinExistence type="predicted"/>
<sequence length="519" mass="53954">MSSTSRQGAAAAALAGILGAALGVGVGYLLAPLVDRGSAPLTAVGGAVIDRAPEGAREFAISTFGTSDKPALLVLIALIMAVLAACAGLAEYRRSPAGLVLFALIGIAGAIAAATRPTADIAWAVPTLLGVAVGMAALRGLIRRIQPRTDPVPRAAAPGIGRSNDVAGRRRFLLGAGAVGGGVLVTGLGGVALRRSVGDVRADRAAFDVPTATNSVTSAAPGTLPGTPFITPNADFYRIDTALTVPQVDSERWSLRIHGMVEREIRIDLAQLRRENTAFDAIVTLTCVSNSVGGDLVGNARWTGYRLRDLLAAAGPATDADMVLSTSADGWTAGTPLAALTDGRDAMLAVGMNGEPLPIEHGYPVRMVVPGLYGYVSATKWVVSLEVTRFDRAQAYWTTLGWAEKGPIKTSSRIDVPRPNSSVSTGSVTVGGVAWAQGRGISAVQVRVDDGPWQDTELIDPDLVDAWRLWKWEWDAEPGRHQLTVRAIDGEGNPQTEAQEPSVPDGASGLDTIGVTVRS</sequence>
<accession>A0A318RHE7</accession>
<comment type="caution">
    <text evidence="4">The sequence shown here is derived from an EMBL/GenBank/DDBJ whole genome shotgun (WGS) entry which is preliminary data.</text>
</comment>
<dbReference type="InterPro" id="IPR000572">
    <property type="entry name" value="OxRdtase_Mopterin-bd_dom"/>
</dbReference>
<dbReference type="RefSeq" id="WP_110472397.1">
    <property type="nucleotide sequence ID" value="NZ_QJSP01000021.1"/>
</dbReference>
<dbReference type="GO" id="GO:0008482">
    <property type="term" value="F:sulfite oxidase activity"/>
    <property type="evidence" value="ECO:0007669"/>
    <property type="project" value="TreeGrafter"/>
</dbReference>
<dbReference type="Proteomes" id="UP000247591">
    <property type="component" value="Unassembled WGS sequence"/>
</dbReference>